<dbReference type="Proteomes" id="UP000826254">
    <property type="component" value="Plasmid unnamed2"/>
</dbReference>
<keyword evidence="1" id="KW-0614">Plasmid</keyword>
<name>A0A8T8WIB8_9EURY</name>
<evidence type="ECO:0000313" key="2">
    <source>
        <dbReference type="Proteomes" id="UP000826254"/>
    </source>
</evidence>
<protein>
    <submittedName>
        <fullName evidence="1">Uncharacterized protein</fullName>
    </submittedName>
</protein>
<sequence length="140" mass="14811">MNRRRFLGAVAGPTAAGALVALAGCVGSEDGIGDLTITVTNEEETTHTVAVTVTNQAGSVVESLAGEDVEPGIGRSFTSAGYPDDTYKVAIEDDRGGLPAWKQTTRWSNLFECPSLVFELRLTSQNSSRNVVTSKRCEST</sequence>
<dbReference type="RefSeq" id="WP_222609371.1">
    <property type="nucleotide sequence ID" value="NZ_CP081960.1"/>
</dbReference>
<proteinExistence type="predicted"/>
<dbReference type="EMBL" id="CP081960">
    <property type="protein sequence ID" value="QZP39622.1"/>
    <property type="molecule type" value="Genomic_DNA"/>
</dbReference>
<evidence type="ECO:0000313" key="1">
    <source>
        <dbReference type="EMBL" id="QZP39622.1"/>
    </source>
</evidence>
<dbReference type="AlphaFoldDB" id="A0A8T8WIB8"/>
<accession>A0A8T8WIB8</accession>
<dbReference type="GeneID" id="67179807"/>
<dbReference type="PROSITE" id="PS51257">
    <property type="entry name" value="PROKAR_LIPOPROTEIN"/>
    <property type="match status" value="1"/>
</dbReference>
<keyword evidence="2" id="KW-1185">Reference proteome</keyword>
<reference evidence="1 2" key="1">
    <citation type="journal article" date="2021" name="Int. J. Syst. Evol. Microbiol.">
        <title>Halobaculum halophilum sp. nov. and Halobaculum salinum sp. nov., isolated from salt lake and saline soil.</title>
        <authorList>
            <person name="Cui H.L."/>
            <person name="Shi X.W."/>
            <person name="Yin X.M."/>
            <person name="Yang X.Y."/>
            <person name="Hou J."/>
            <person name="Zhu L."/>
        </authorList>
    </citation>
    <scope>NUCLEOTIDE SEQUENCE [LARGE SCALE GENOMIC DNA]</scope>
    <source>
        <strain evidence="1 2">NBRC 109044</strain>
    </source>
</reference>
<organism evidence="1 2">
    <name type="scientific">Halobaculum magnesiiphilum</name>
    <dbReference type="NCBI Taxonomy" id="1017351"/>
    <lineage>
        <taxon>Archaea</taxon>
        <taxon>Methanobacteriati</taxon>
        <taxon>Methanobacteriota</taxon>
        <taxon>Stenosarchaea group</taxon>
        <taxon>Halobacteria</taxon>
        <taxon>Halobacteriales</taxon>
        <taxon>Haloferacaceae</taxon>
        <taxon>Halobaculum</taxon>
    </lineage>
</organism>
<geneLocation type="plasmid" evidence="1 2">
    <name>unnamed2</name>
</geneLocation>
<gene>
    <name evidence="1" type="ORF">K6T50_16655</name>
</gene>
<dbReference type="KEGG" id="hmp:K6T50_16655"/>